<dbReference type="STRING" id="574376.BAMA_05580"/>
<accession>A0A073JTX5</accession>
<feature type="transmembrane region" description="Helical" evidence="1">
    <location>
        <begin position="12"/>
        <end position="31"/>
    </location>
</feature>
<sequence>MKRFFKLIYKHIDITLLVLLLISFTLGLYSMLTKIGGPTIVDYVIQAALSILIIGDVAFLLGERKRQSEHN</sequence>
<dbReference type="RefSeq" id="WP_034641051.1">
    <property type="nucleotide sequence ID" value="NZ_CBCSJC010000006.1"/>
</dbReference>
<protein>
    <submittedName>
        <fullName evidence="2">Uncharacterized protein</fullName>
    </submittedName>
</protein>
<evidence type="ECO:0000313" key="2">
    <source>
        <dbReference type="EMBL" id="KEK18489.1"/>
    </source>
</evidence>
<dbReference type="EMBL" id="JOTN01000014">
    <property type="protein sequence ID" value="KEK18489.1"/>
    <property type="molecule type" value="Genomic_DNA"/>
</dbReference>
<feature type="transmembrane region" description="Helical" evidence="1">
    <location>
        <begin position="43"/>
        <end position="62"/>
    </location>
</feature>
<dbReference type="OrthoDB" id="2942048at2"/>
<keyword evidence="1" id="KW-0472">Membrane</keyword>
<evidence type="ECO:0000256" key="1">
    <source>
        <dbReference type="SAM" id="Phobius"/>
    </source>
</evidence>
<keyword evidence="1" id="KW-1133">Transmembrane helix</keyword>
<reference evidence="2 3" key="1">
    <citation type="submission" date="2014-06" db="EMBL/GenBank/DDBJ databases">
        <title>Draft genome sequence of Bacillus manliponensis JCM 15802 (MCCC 1A00708).</title>
        <authorList>
            <person name="Lai Q."/>
            <person name="Liu Y."/>
            <person name="Shao Z."/>
        </authorList>
    </citation>
    <scope>NUCLEOTIDE SEQUENCE [LARGE SCALE GENOMIC DNA]</scope>
    <source>
        <strain evidence="2 3">JCM 15802</strain>
    </source>
</reference>
<gene>
    <name evidence="2" type="ORF">BAMA_05580</name>
</gene>
<comment type="caution">
    <text evidence="2">The sequence shown here is derived from an EMBL/GenBank/DDBJ whole genome shotgun (WGS) entry which is preliminary data.</text>
</comment>
<keyword evidence="1" id="KW-0812">Transmembrane</keyword>
<evidence type="ECO:0000313" key="3">
    <source>
        <dbReference type="Proteomes" id="UP000027822"/>
    </source>
</evidence>
<organism evidence="2 3">
    <name type="scientific">Bacillus manliponensis</name>
    <dbReference type="NCBI Taxonomy" id="574376"/>
    <lineage>
        <taxon>Bacteria</taxon>
        <taxon>Bacillati</taxon>
        <taxon>Bacillota</taxon>
        <taxon>Bacilli</taxon>
        <taxon>Bacillales</taxon>
        <taxon>Bacillaceae</taxon>
        <taxon>Bacillus</taxon>
        <taxon>Bacillus cereus group</taxon>
    </lineage>
</organism>
<dbReference type="AlphaFoldDB" id="A0A073JTX5"/>
<proteinExistence type="predicted"/>
<name>A0A073JTX5_9BACI</name>
<dbReference type="Proteomes" id="UP000027822">
    <property type="component" value="Unassembled WGS sequence"/>
</dbReference>
<keyword evidence="3" id="KW-1185">Reference proteome</keyword>